<dbReference type="InterPro" id="IPR050448">
    <property type="entry name" value="OpgB/LTA_synthase_biosynth"/>
</dbReference>
<evidence type="ECO:0000256" key="2">
    <source>
        <dbReference type="ARBA" id="ARBA00022475"/>
    </source>
</evidence>
<keyword evidence="3 6" id="KW-0812">Transmembrane</keyword>
<evidence type="ECO:0000259" key="7">
    <source>
        <dbReference type="Pfam" id="PF00884"/>
    </source>
</evidence>
<dbReference type="AlphaFoldDB" id="A0A5C6BYJ4"/>
<gene>
    <name evidence="8" type="primary">ltaS2</name>
    <name evidence="8" type="ORF">Poly21_37360</name>
</gene>
<dbReference type="OrthoDB" id="243547at2"/>
<dbReference type="Gene3D" id="3.40.720.10">
    <property type="entry name" value="Alkaline Phosphatase, subunit A"/>
    <property type="match status" value="1"/>
</dbReference>
<accession>A0A5C6BYJ4</accession>
<keyword evidence="2" id="KW-1003">Cell membrane</keyword>
<evidence type="ECO:0000256" key="1">
    <source>
        <dbReference type="ARBA" id="ARBA00004651"/>
    </source>
</evidence>
<feature type="transmembrane region" description="Helical" evidence="6">
    <location>
        <begin position="12"/>
        <end position="30"/>
    </location>
</feature>
<evidence type="ECO:0000256" key="5">
    <source>
        <dbReference type="ARBA" id="ARBA00023136"/>
    </source>
</evidence>
<dbReference type="InterPro" id="IPR000917">
    <property type="entry name" value="Sulfatase_N"/>
</dbReference>
<evidence type="ECO:0000256" key="6">
    <source>
        <dbReference type="SAM" id="Phobius"/>
    </source>
</evidence>
<protein>
    <submittedName>
        <fullName evidence="8">Lipoteichoic acid synthase 2</fullName>
    </submittedName>
</protein>
<keyword evidence="5 6" id="KW-0472">Membrane</keyword>
<comment type="caution">
    <text evidence="8">The sequence shown here is derived from an EMBL/GenBank/DDBJ whole genome shotgun (WGS) entry which is preliminary data.</text>
</comment>
<evidence type="ECO:0000256" key="3">
    <source>
        <dbReference type="ARBA" id="ARBA00022692"/>
    </source>
</evidence>
<dbReference type="EMBL" id="SJPU01000002">
    <property type="protein sequence ID" value="TWU16531.1"/>
    <property type="molecule type" value="Genomic_DNA"/>
</dbReference>
<dbReference type="Proteomes" id="UP000319908">
    <property type="component" value="Unassembled WGS sequence"/>
</dbReference>
<feature type="transmembrane region" description="Helical" evidence="6">
    <location>
        <begin position="50"/>
        <end position="67"/>
    </location>
</feature>
<dbReference type="CDD" id="cd16015">
    <property type="entry name" value="LTA_synthase"/>
    <property type="match status" value="1"/>
</dbReference>
<name>A0A5C6BYJ4_9BACT</name>
<evidence type="ECO:0000313" key="9">
    <source>
        <dbReference type="Proteomes" id="UP000319908"/>
    </source>
</evidence>
<dbReference type="GO" id="GO:0005886">
    <property type="term" value="C:plasma membrane"/>
    <property type="evidence" value="ECO:0007669"/>
    <property type="project" value="UniProtKB-SubCell"/>
</dbReference>
<dbReference type="RefSeq" id="WP_146408158.1">
    <property type="nucleotide sequence ID" value="NZ_SJPU01000002.1"/>
</dbReference>
<evidence type="ECO:0000313" key="8">
    <source>
        <dbReference type="EMBL" id="TWU16531.1"/>
    </source>
</evidence>
<dbReference type="PANTHER" id="PTHR47371">
    <property type="entry name" value="LIPOTEICHOIC ACID SYNTHASE"/>
    <property type="match status" value="1"/>
</dbReference>
<dbReference type="PANTHER" id="PTHR47371:SF3">
    <property type="entry name" value="PHOSPHOGLYCEROL TRANSFERASE I"/>
    <property type="match status" value="1"/>
</dbReference>
<feature type="domain" description="Sulfatase N-terminal" evidence="7">
    <location>
        <begin position="231"/>
        <end position="465"/>
    </location>
</feature>
<dbReference type="Pfam" id="PF00884">
    <property type="entry name" value="Sulfatase"/>
    <property type="match status" value="1"/>
</dbReference>
<dbReference type="InterPro" id="IPR017850">
    <property type="entry name" value="Alkaline_phosphatase_core_sf"/>
</dbReference>
<dbReference type="SUPFAM" id="SSF53649">
    <property type="entry name" value="Alkaline phosphatase-like"/>
    <property type="match status" value="1"/>
</dbReference>
<keyword evidence="9" id="KW-1185">Reference proteome</keyword>
<keyword evidence="4 6" id="KW-1133">Transmembrane helix</keyword>
<feature type="transmembrane region" description="Helical" evidence="6">
    <location>
        <begin position="74"/>
        <end position="99"/>
    </location>
</feature>
<feature type="transmembrane region" description="Helical" evidence="6">
    <location>
        <begin position="119"/>
        <end position="140"/>
    </location>
</feature>
<organism evidence="8 9">
    <name type="scientific">Allorhodopirellula heiligendammensis</name>
    <dbReference type="NCBI Taxonomy" id="2714739"/>
    <lineage>
        <taxon>Bacteria</taxon>
        <taxon>Pseudomonadati</taxon>
        <taxon>Planctomycetota</taxon>
        <taxon>Planctomycetia</taxon>
        <taxon>Pirellulales</taxon>
        <taxon>Pirellulaceae</taxon>
        <taxon>Allorhodopirellula</taxon>
    </lineage>
</organism>
<evidence type="ECO:0000256" key="4">
    <source>
        <dbReference type="ARBA" id="ARBA00022989"/>
    </source>
</evidence>
<sequence length="529" mass="59218">MLSSSRTYRRLLAGLILFWAIELLVLQQWTTLSDASIPMHDAIKDASRRFVLNLAGCTALVCLFGRWSLRATFVVGLVMTNLLVVYANYFGSPLSWPVLSSQWREGLAVSDHGMSLVDWRIVAISAIALAVKVAIANAVPSGTMSRHERRRVVAIAGGVYLAVAIGLAGFHKPLRRISLGTPEYVYGYVVAWAAEAISLDNGVLLEVALTKARGASNILSETERTLLLTNNVAIIQVESLDFDVIESEVDGEAVMPFLRGIQGQAMLYCVKPYHFTGSSEADFSMLTAAAPNGKVNPFQIQGFPYEQALPWLAQQQGYQAVAFHGNTGEFFHRRDAYEQMGFSDIYFTEELEPLKVSGHWDRDLLEFSADLMEASTAPTLHFVITITSHGPFDRLLESDRELFEQPTNVQQRYLNSMRYVDRVLENYIEQLPMDTTVVLYGDHESNVHGYCEDERHPDRVPWLILQKGRDLSTRQDSRESGLALSGELSQLDMACYFRNLLARTQIAASKELKRRIANKPFYGQSTTKL</sequence>
<proteinExistence type="predicted"/>
<reference evidence="8 9" key="1">
    <citation type="journal article" date="2020" name="Antonie Van Leeuwenhoek">
        <title>Rhodopirellula heiligendammensis sp. nov., Rhodopirellula pilleata sp. nov., and Rhodopirellula solitaria sp. nov. isolated from natural or artificial marine surfaces in Northern Germany and California, USA, and emended description of the genus Rhodopirellula.</title>
        <authorList>
            <person name="Kallscheuer N."/>
            <person name="Wiegand S."/>
            <person name="Jogler M."/>
            <person name="Boedeker C."/>
            <person name="Peeters S.H."/>
            <person name="Rast P."/>
            <person name="Heuer A."/>
            <person name="Jetten M.S.M."/>
            <person name="Rohde M."/>
            <person name="Jogler C."/>
        </authorList>
    </citation>
    <scope>NUCLEOTIDE SEQUENCE [LARGE SCALE GENOMIC DNA]</scope>
    <source>
        <strain evidence="8 9">Poly21</strain>
    </source>
</reference>
<comment type="subcellular location">
    <subcellularLocation>
        <location evidence="1">Cell membrane</location>
        <topology evidence="1">Multi-pass membrane protein</topology>
    </subcellularLocation>
</comment>
<feature type="transmembrane region" description="Helical" evidence="6">
    <location>
        <begin position="152"/>
        <end position="170"/>
    </location>
</feature>